<comment type="caution">
    <text evidence="3">The sequence shown here is derived from an EMBL/GenBank/DDBJ whole genome shotgun (WGS) entry which is preliminary data.</text>
</comment>
<dbReference type="InterPro" id="IPR050678">
    <property type="entry name" value="DNA_Partitioning_ATPase"/>
</dbReference>
<accession>A0ABN7ZEJ1</accession>
<organism evidence="3 4">
    <name type="scientific">Cupriavidus respiraculi</name>
    <dbReference type="NCBI Taxonomy" id="195930"/>
    <lineage>
        <taxon>Bacteria</taxon>
        <taxon>Pseudomonadati</taxon>
        <taxon>Pseudomonadota</taxon>
        <taxon>Betaproteobacteria</taxon>
        <taxon>Burkholderiales</taxon>
        <taxon>Burkholderiaceae</taxon>
        <taxon>Cupriavidus</taxon>
    </lineage>
</organism>
<keyword evidence="4" id="KW-1185">Reference proteome</keyword>
<dbReference type="EMBL" id="CAJZAH010000011">
    <property type="protein sequence ID" value="CAG9184385.1"/>
    <property type="molecule type" value="Genomic_DNA"/>
</dbReference>
<dbReference type="PANTHER" id="PTHR13696:SF52">
    <property type="entry name" value="PARA FAMILY PROTEIN CT_582"/>
    <property type="match status" value="1"/>
</dbReference>
<dbReference type="InterPro" id="IPR027417">
    <property type="entry name" value="P-loop_NTPase"/>
</dbReference>
<feature type="coiled-coil region" evidence="1">
    <location>
        <begin position="191"/>
        <end position="218"/>
    </location>
</feature>
<proteinExistence type="predicted"/>
<dbReference type="SUPFAM" id="SSF52540">
    <property type="entry name" value="P-loop containing nucleoside triphosphate hydrolases"/>
    <property type="match status" value="1"/>
</dbReference>
<evidence type="ECO:0000313" key="4">
    <source>
        <dbReference type="Proteomes" id="UP000721236"/>
    </source>
</evidence>
<dbReference type="Gene3D" id="3.40.50.300">
    <property type="entry name" value="P-loop containing nucleotide triphosphate hydrolases"/>
    <property type="match status" value="1"/>
</dbReference>
<gene>
    <name evidence="3" type="ORF">LMG21510_05085</name>
</gene>
<reference evidence="3 4" key="1">
    <citation type="submission" date="2021-08" db="EMBL/GenBank/DDBJ databases">
        <authorList>
            <person name="Peeters C."/>
        </authorList>
    </citation>
    <scope>NUCLEOTIDE SEQUENCE [LARGE SCALE GENOMIC DNA]</scope>
    <source>
        <strain evidence="3 4">LMG 21510</strain>
    </source>
</reference>
<name>A0ABN7ZEJ1_9BURK</name>
<dbReference type="Proteomes" id="UP000721236">
    <property type="component" value="Unassembled WGS sequence"/>
</dbReference>
<dbReference type="PIRSF" id="PIRSF009320">
    <property type="entry name" value="Nuc_binding_HP_1000"/>
    <property type="match status" value="1"/>
</dbReference>
<sequence length="218" mass="23452">MPAKIITVFNQKGGCGKTTVSLNLAGTLGLRSHKTMLVDLDPQNTATISSGQAPEDKPFPATVINLGHHPKPHQEIRKHVADYDFIVIDCPPAIESTAPSVSLLISDVGLIPVAGSGGNMWAVKEAKNLALRAMAENENLQVRTLANMNKNRTISRQVFELLGKDEEIPLCQTVIGDRAAYPEAEVMGQPVTALNASAREAKREVNALVDEVLSLIKN</sequence>
<dbReference type="PANTHER" id="PTHR13696">
    <property type="entry name" value="P-LOOP CONTAINING NUCLEOSIDE TRIPHOSPHATE HYDROLASE"/>
    <property type="match status" value="1"/>
</dbReference>
<dbReference type="InterPro" id="IPR002586">
    <property type="entry name" value="CobQ/CobB/MinD/ParA_Nub-bd_dom"/>
</dbReference>
<dbReference type="CDD" id="cd02042">
    <property type="entry name" value="ParAB_family"/>
    <property type="match status" value="1"/>
</dbReference>
<feature type="domain" description="CobQ/CobB/MinD/ParA nucleotide binding" evidence="2">
    <location>
        <begin position="6"/>
        <end position="190"/>
    </location>
</feature>
<protein>
    <recommendedName>
        <fullName evidence="2">CobQ/CobB/MinD/ParA nucleotide binding domain-containing protein</fullName>
    </recommendedName>
</protein>
<evidence type="ECO:0000259" key="2">
    <source>
        <dbReference type="Pfam" id="PF01656"/>
    </source>
</evidence>
<dbReference type="RefSeq" id="WP_224044642.1">
    <property type="nucleotide sequence ID" value="NZ_CAJZAH010000011.1"/>
</dbReference>
<dbReference type="Pfam" id="PF01656">
    <property type="entry name" value="CbiA"/>
    <property type="match status" value="1"/>
</dbReference>
<keyword evidence="1" id="KW-0175">Coiled coil</keyword>
<evidence type="ECO:0000313" key="3">
    <source>
        <dbReference type="EMBL" id="CAG9184385.1"/>
    </source>
</evidence>
<evidence type="ECO:0000256" key="1">
    <source>
        <dbReference type="SAM" id="Coils"/>
    </source>
</evidence>